<feature type="compositionally biased region" description="Basic and acidic residues" evidence="2">
    <location>
        <begin position="290"/>
        <end position="299"/>
    </location>
</feature>
<reference evidence="4 5" key="1">
    <citation type="journal article" date="2023" name="Plants (Basel)">
        <title>Bridging the Gap: Combining Genomics and Transcriptomics Approaches to Understand Stylosanthes scabra, an Orphan Legume from the Brazilian Caatinga.</title>
        <authorList>
            <person name="Ferreira-Neto J.R.C."/>
            <person name="da Silva M.D."/>
            <person name="Binneck E."/>
            <person name="de Melo N.F."/>
            <person name="da Silva R.H."/>
            <person name="de Melo A.L.T.M."/>
            <person name="Pandolfi V."/>
            <person name="Bustamante F.O."/>
            <person name="Brasileiro-Vidal A.C."/>
            <person name="Benko-Iseppon A.M."/>
        </authorList>
    </citation>
    <scope>NUCLEOTIDE SEQUENCE [LARGE SCALE GENOMIC DNA]</scope>
    <source>
        <tissue evidence="4">Leaves</tissue>
    </source>
</reference>
<proteinExistence type="predicted"/>
<name>A0ABU6V2L9_9FABA</name>
<gene>
    <name evidence="4" type="ORF">PIB30_006470</name>
</gene>
<comment type="caution">
    <text evidence="4">The sequence shown here is derived from an EMBL/GenBank/DDBJ whole genome shotgun (WGS) entry which is preliminary data.</text>
</comment>
<evidence type="ECO:0000313" key="5">
    <source>
        <dbReference type="Proteomes" id="UP001341840"/>
    </source>
</evidence>
<organism evidence="4 5">
    <name type="scientific">Stylosanthes scabra</name>
    <dbReference type="NCBI Taxonomy" id="79078"/>
    <lineage>
        <taxon>Eukaryota</taxon>
        <taxon>Viridiplantae</taxon>
        <taxon>Streptophyta</taxon>
        <taxon>Embryophyta</taxon>
        <taxon>Tracheophyta</taxon>
        <taxon>Spermatophyta</taxon>
        <taxon>Magnoliopsida</taxon>
        <taxon>eudicotyledons</taxon>
        <taxon>Gunneridae</taxon>
        <taxon>Pentapetalae</taxon>
        <taxon>rosids</taxon>
        <taxon>fabids</taxon>
        <taxon>Fabales</taxon>
        <taxon>Fabaceae</taxon>
        <taxon>Papilionoideae</taxon>
        <taxon>50 kb inversion clade</taxon>
        <taxon>dalbergioids sensu lato</taxon>
        <taxon>Dalbergieae</taxon>
        <taxon>Pterocarpus clade</taxon>
        <taxon>Stylosanthes</taxon>
    </lineage>
</organism>
<dbReference type="CDD" id="cd00590">
    <property type="entry name" value="RRM_SF"/>
    <property type="match status" value="1"/>
</dbReference>
<dbReference type="InterPro" id="IPR035979">
    <property type="entry name" value="RBD_domain_sf"/>
</dbReference>
<feature type="domain" description="RRM" evidence="3">
    <location>
        <begin position="1"/>
        <end position="64"/>
    </location>
</feature>
<feature type="region of interest" description="Disordered" evidence="2">
    <location>
        <begin position="267"/>
        <end position="318"/>
    </location>
</feature>
<dbReference type="SUPFAM" id="SSF54928">
    <property type="entry name" value="RNA-binding domain, RBD"/>
    <property type="match status" value="1"/>
</dbReference>
<dbReference type="EMBL" id="JASCZI010151048">
    <property type="protein sequence ID" value="MED6167820.1"/>
    <property type="molecule type" value="Genomic_DNA"/>
</dbReference>
<keyword evidence="5" id="KW-1185">Reference proteome</keyword>
<dbReference type="Pfam" id="PF00076">
    <property type="entry name" value="RRM_1"/>
    <property type="match status" value="1"/>
</dbReference>
<dbReference type="Proteomes" id="UP001341840">
    <property type="component" value="Unassembled WGS sequence"/>
</dbReference>
<evidence type="ECO:0000256" key="2">
    <source>
        <dbReference type="SAM" id="MobiDB-lite"/>
    </source>
</evidence>
<feature type="compositionally biased region" description="Basic residues" evidence="2">
    <location>
        <begin position="300"/>
        <end position="318"/>
    </location>
</feature>
<protein>
    <recommendedName>
        <fullName evidence="3">RRM domain-containing protein</fullName>
    </recommendedName>
</protein>
<sequence>MAPYGLSNVGSLIDIYLVRRMKGGMVHMFAFIRYTTKSGALKAIAEMNHTSLHGRRLCVVEARNRRVDKTFEMHLTPRHVTGKSIEVVKEKEIELVLDLVSLDSGESEHEVVNRHITEDILDEWSFSDFNQSEAVDDPMLKDYAAEWVMVNRDEDKELEGTTMLPYEILNEWYFKEINMTDSSESGSLDRTTTWSYGRKERVEKNSFILEELNSFLATYESVGSSGVGFDEGIKVGSHIKQLGSAMKEEYMNLKDKVSKLDRRQCSSTPTLEIGSGMSDSEEDFMPGLKELNEVQDLKRREAKKRKKARKCRPKKSKI</sequence>
<accession>A0ABU6V2L9</accession>
<evidence type="ECO:0000313" key="4">
    <source>
        <dbReference type="EMBL" id="MED6167820.1"/>
    </source>
</evidence>
<dbReference type="Gene3D" id="3.30.70.330">
    <property type="match status" value="1"/>
</dbReference>
<evidence type="ECO:0000259" key="3">
    <source>
        <dbReference type="PROSITE" id="PS50102"/>
    </source>
</evidence>
<keyword evidence="1" id="KW-0694">RNA-binding</keyword>
<dbReference type="InterPro" id="IPR012677">
    <property type="entry name" value="Nucleotide-bd_a/b_plait_sf"/>
</dbReference>
<dbReference type="InterPro" id="IPR000504">
    <property type="entry name" value="RRM_dom"/>
</dbReference>
<dbReference type="PROSITE" id="PS50102">
    <property type="entry name" value="RRM"/>
    <property type="match status" value="1"/>
</dbReference>
<evidence type="ECO:0000256" key="1">
    <source>
        <dbReference type="PROSITE-ProRule" id="PRU00176"/>
    </source>
</evidence>